<evidence type="ECO:0000256" key="1">
    <source>
        <dbReference type="SAM" id="SignalP"/>
    </source>
</evidence>
<protein>
    <recommendedName>
        <fullName evidence="4">Lipoprotein</fullName>
    </recommendedName>
</protein>
<dbReference type="AlphaFoldDB" id="A0A1L9BBN7"/>
<evidence type="ECO:0008006" key="4">
    <source>
        <dbReference type="Google" id="ProtNLM"/>
    </source>
</evidence>
<accession>A0A1L9BBN7</accession>
<comment type="caution">
    <text evidence="2">The sequence shown here is derived from an EMBL/GenBank/DDBJ whole genome shotgun (WGS) entry which is preliminary data.</text>
</comment>
<evidence type="ECO:0000313" key="2">
    <source>
        <dbReference type="EMBL" id="OJH39613.1"/>
    </source>
</evidence>
<reference evidence="2 3" key="2">
    <citation type="submission" date="2016-12" db="EMBL/GenBank/DDBJ databases">
        <title>Draft Genome Sequence of Cystobacter ferrugineus Strain Cbfe23.</title>
        <authorList>
            <person name="Akbar S."/>
            <person name="Dowd S.E."/>
            <person name="Stevens D.C."/>
        </authorList>
    </citation>
    <scope>NUCLEOTIDE SEQUENCE [LARGE SCALE GENOMIC DNA]</scope>
    <source>
        <strain evidence="2 3">Cbfe23</strain>
    </source>
</reference>
<sequence length="359" mass="39467">MGFMHMGLRIAALLVVGFLAWPSGALACSCEQQPNELHEALRSAREKAAAIFVGRVAAIEPVYQSPDSKRLRLHRVTFEDIEVLKGKVAPRQVVTTYRPDGIACGYLFEVGVEYLVYARADEPSGLETSMCSRTQPARRASVEIDSLRIGAPPLRPVALRRKRVSCTECDVFSVAPALVCGGAERCDSSGVREAAKALHEGRPFWALERRHGHGEIKAYGVALDGRMFELVQQPYFGAEEDCMQRVLRRWCERLSVEPDPQGWRPAVTCVGPASEEFVCDETTTRRSSWGPVESMLGARCDWDRADAPFCSLDEEPASSDPGGQATSPGLLCVPFMGPPRHRCWLVPDVAITPPDKADP</sequence>
<dbReference type="InterPro" id="IPR008993">
    <property type="entry name" value="TIMP-like_OB-fold"/>
</dbReference>
<keyword evidence="3" id="KW-1185">Reference proteome</keyword>
<name>A0A1L9BBN7_9BACT</name>
<gene>
    <name evidence="2" type="ORF">BON30_19190</name>
</gene>
<feature type="signal peptide" evidence="1">
    <location>
        <begin position="1"/>
        <end position="27"/>
    </location>
</feature>
<dbReference type="EMBL" id="MPIN01000004">
    <property type="protein sequence ID" value="OJH39613.1"/>
    <property type="molecule type" value="Genomic_DNA"/>
</dbReference>
<reference evidence="3" key="1">
    <citation type="submission" date="2016-11" db="EMBL/GenBank/DDBJ databases">
        <authorList>
            <person name="Shukria A."/>
            <person name="Stevens D.C."/>
        </authorList>
    </citation>
    <scope>NUCLEOTIDE SEQUENCE [LARGE SCALE GENOMIC DNA]</scope>
    <source>
        <strain evidence="3">Cbfe23</strain>
    </source>
</reference>
<dbReference type="Proteomes" id="UP000182229">
    <property type="component" value="Unassembled WGS sequence"/>
</dbReference>
<evidence type="ECO:0000313" key="3">
    <source>
        <dbReference type="Proteomes" id="UP000182229"/>
    </source>
</evidence>
<proteinExistence type="predicted"/>
<keyword evidence="1" id="KW-0732">Signal</keyword>
<organism evidence="2 3">
    <name type="scientific">Cystobacter ferrugineus</name>
    <dbReference type="NCBI Taxonomy" id="83449"/>
    <lineage>
        <taxon>Bacteria</taxon>
        <taxon>Pseudomonadati</taxon>
        <taxon>Myxococcota</taxon>
        <taxon>Myxococcia</taxon>
        <taxon>Myxococcales</taxon>
        <taxon>Cystobacterineae</taxon>
        <taxon>Archangiaceae</taxon>
        <taxon>Cystobacter</taxon>
    </lineage>
</organism>
<dbReference type="Gene3D" id="2.40.50.120">
    <property type="match status" value="1"/>
</dbReference>
<dbReference type="SUPFAM" id="SSF50242">
    <property type="entry name" value="TIMP-like"/>
    <property type="match status" value="1"/>
</dbReference>
<feature type="chain" id="PRO_5012544168" description="Lipoprotein" evidence="1">
    <location>
        <begin position="28"/>
        <end position="359"/>
    </location>
</feature>
<dbReference type="STRING" id="83449.BON30_19190"/>